<evidence type="ECO:0000313" key="6">
    <source>
        <dbReference type="Proteomes" id="UP001497512"/>
    </source>
</evidence>
<evidence type="ECO:0000256" key="1">
    <source>
        <dbReference type="ARBA" id="ARBA00009995"/>
    </source>
</evidence>
<dbReference type="PANTHER" id="PTHR11926:SF774">
    <property type="entry name" value="UDP-GLYCOSYLTRANSFERASE 85A1-RELATED"/>
    <property type="match status" value="1"/>
</dbReference>
<accession>A0ABP0TWK1</accession>
<dbReference type="EMBL" id="OZ019907">
    <property type="protein sequence ID" value="CAK9206873.1"/>
    <property type="molecule type" value="Genomic_DNA"/>
</dbReference>
<evidence type="ECO:0000256" key="4">
    <source>
        <dbReference type="RuleBase" id="RU362057"/>
    </source>
</evidence>
<gene>
    <name evidence="5" type="ORF">CSSPTR1EN2_LOCUS8566</name>
</gene>
<dbReference type="Gene3D" id="3.40.50.2000">
    <property type="entry name" value="Glycogen Phosphorylase B"/>
    <property type="match status" value="2"/>
</dbReference>
<dbReference type="PANTHER" id="PTHR11926">
    <property type="entry name" value="GLUCOSYL/GLUCURONOSYL TRANSFERASES"/>
    <property type="match status" value="1"/>
</dbReference>
<protein>
    <recommendedName>
        <fullName evidence="4">Glycosyltransferase</fullName>
        <ecNumber evidence="4">2.4.1.-</ecNumber>
    </recommendedName>
</protein>
<keyword evidence="2 3" id="KW-0808">Transferase</keyword>
<evidence type="ECO:0000313" key="5">
    <source>
        <dbReference type="EMBL" id="CAK9206873.1"/>
    </source>
</evidence>
<dbReference type="EC" id="2.4.1.-" evidence="4"/>
<evidence type="ECO:0000256" key="2">
    <source>
        <dbReference type="ARBA" id="ARBA00022679"/>
    </source>
</evidence>
<proteinExistence type="inferred from homology"/>
<keyword evidence="3" id="KW-0328">Glycosyltransferase</keyword>
<name>A0ABP0TWK1_9BRYO</name>
<reference evidence="5" key="1">
    <citation type="submission" date="2024-02" db="EMBL/GenBank/DDBJ databases">
        <authorList>
            <consortium name="ELIXIR-Norway"/>
            <consortium name="Elixir Norway"/>
        </authorList>
    </citation>
    <scope>NUCLEOTIDE SEQUENCE</scope>
</reference>
<dbReference type="PROSITE" id="PS00375">
    <property type="entry name" value="UDPGT"/>
    <property type="match status" value="1"/>
</dbReference>
<dbReference type="InterPro" id="IPR002213">
    <property type="entry name" value="UDP_glucos_trans"/>
</dbReference>
<organism evidence="5 6">
    <name type="scientific">Sphagnum troendelagicum</name>
    <dbReference type="NCBI Taxonomy" id="128251"/>
    <lineage>
        <taxon>Eukaryota</taxon>
        <taxon>Viridiplantae</taxon>
        <taxon>Streptophyta</taxon>
        <taxon>Embryophyta</taxon>
        <taxon>Bryophyta</taxon>
        <taxon>Sphagnophytina</taxon>
        <taxon>Sphagnopsida</taxon>
        <taxon>Sphagnales</taxon>
        <taxon>Sphagnaceae</taxon>
        <taxon>Sphagnum</taxon>
    </lineage>
</organism>
<dbReference type="InterPro" id="IPR035595">
    <property type="entry name" value="UDP_glycos_trans_CS"/>
</dbReference>
<comment type="similarity">
    <text evidence="1 3">Belongs to the UDP-glycosyltransferase family.</text>
</comment>
<dbReference type="Pfam" id="PF00201">
    <property type="entry name" value="UDPGT"/>
    <property type="match status" value="1"/>
</dbReference>
<dbReference type="CDD" id="cd03784">
    <property type="entry name" value="GT1_Gtf-like"/>
    <property type="match status" value="1"/>
</dbReference>
<evidence type="ECO:0000256" key="3">
    <source>
        <dbReference type="RuleBase" id="RU003718"/>
    </source>
</evidence>
<keyword evidence="6" id="KW-1185">Reference proteome</keyword>
<sequence>MPENSRLHAVMVPFPLQGCITPHLQLAQHLISSYDFFVTFVNTTYNHERLMRLQAAETRQLESSSRIKFVHVPDGLPEDDKHGADLARFRAAMLALEPVFADLFQQLLNESPVTCIIRDVYMPSAHKPATKLGIPVVGFSTMSAVTLWCLDHVETYFAEGLLPLPAASDHQLAKSLQQAQIDEEAAMREHPITCVPGVPPVVKVKHLPSAFLDNDVAVIKHFTQFQNPLMHDCDLVLLNTFEELEALVLEAMQAKGFNVCPVGPLLFSPSFNVDSAVAANSFISQTSSTLWLEDETSLVWLDQQKPSTVTFVSFGSIARISIEQVWELAYGLEMSNQPFLWVIRPDLIRQEDSDSHAQFLTSFSSFVERIKGQALMVPWVPQMKVLSHPSISAFLTHCGWNSTLESISSGVPMLGWPFFSDQILNCQYITQVWKIGVDFERQSSGGLILREEISRKVRAMHEEVHEVNLLRTRAKELQKLAQRTHTKGGSSQMNMATFVEHIGAHLEAEDSVRGIGCSQ</sequence>
<dbReference type="Proteomes" id="UP001497512">
    <property type="component" value="Chromosome 15"/>
</dbReference>
<dbReference type="SUPFAM" id="SSF53756">
    <property type="entry name" value="UDP-Glycosyltransferase/glycogen phosphorylase"/>
    <property type="match status" value="1"/>
</dbReference>